<feature type="coiled-coil region" evidence="1">
    <location>
        <begin position="334"/>
        <end position="395"/>
    </location>
</feature>
<sequence length="445" mass="45375">MPSRALARSSNSFGSTSSRLTISDCASCCPDYCTSEAPHVGALSSRDVPPIKTCLAPNSGARASWASGSDWSRPSSTRTTASGEEAAEDGDGLCDGRCTDNDDCEAEDGEFGPFVASPMCSSRAPSARHATSLQQPDLPAPWWRSSSCSGREPMAPAAGWQTPPRSCPASWCPFAYAPVPGSPCGSCRSARSASSVGSSSAPFLSGAAPCSPVFASPIAAASSPAAGCSAVAPSLLISFQVQDGSRRCLADSASMQHRLACRLTEAVAEAGARVVAQATAQAALPPRPMAAEQQRQQQLRAVREGPEGRICAVRLPAAAASLAREALAAVAKAREEAAAVAAAARAKVAAAEAEAARRQAAAAAATLAAAEAARAEAEAAAVRQAEEKAAALQALGNGTSVKRLPSLSRELYGDKVQEGVLWAAVSRENECIAGQVSIFVLACGW</sequence>
<keyword evidence="4" id="KW-1185">Reference proteome</keyword>
<evidence type="ECO:0000256" key="1">
    <source>
        <dbReference type="SAM" id="Coils"/>
    </source>
</evidence>
<dbReference type="Proteomes" id="UP000075714">
    <property type="component" value="Unassembled WGS sequence"/>
</dbReference>
<evidence type="ECO:0000313" key="4">
    <source>
        <dbReference type="Proteomes" id="UP000075714"/>
    </source>
</evidence>
<dbReference type="EMBL" id="LSYV01000029">
    <property type="protein sequence ID" value="KXZ48373.1"/>
    <property type="molecule type" value="Genomic_DNA"/>
</dbReference>
<name>A0A150GF17_GONPE</name>
<feature type="compositionally biased region" description="Polar residues" evidence="2">
    <location>
        <begin position="66"/>
        <end position="82"/>
    </location>
</feature>
<gene>
    <name evidence="3" type="ORF">GPECTOR_28g780</name>
</gene>
<protein>
    <submittedName>
        <fullName evidence="3">Uncharacterized protein</fullName>
    </submittedName>
</protein>
<dbReference type="AlphaFoldDB" id="A0A150GF17"/>
<keyword evidence="1" id="KW-0175">Coiled coil</keyword>
<evidence type="ECO:0000256" key="2">
    <source>
        <dbReference type="SAM" id="MobiDB-lite"/>
    </source>
</evidence>
<feature type="region of interest" description="Disordered" evidence="2">
    <location>
        <begin position="57"/>
        <end position="94"/>
    </location>
</feature>
<proteinExistence type="predicted"/>
<accession>A0A150GF17</accession>
<evidence type="ECO:0000313" key="3">
    <source>
        <dbReference type="EMBL" id="KXZ48373.1"/>
    </source>
</evidence>
<reference evidence="4" key="1">
    <citation type="journal article" date="2016" name="Nat. Commun.">
        <title>The Gonium pectorale genome demonstrates co-option of cell cycle regulation during the evolution of multicellularity.</title>
        <authorList>
            <person name="Hanschen E.R."/>
            <person name="Marriage T.N."/>
            <person name="Ferris P.J."/>
            <person name="Hamaji T."/>
            <person name="Toyoda A."/>
            <person name="Fujiyama A."/>
            <person name="Neme R."/>
            <person name="Noguchi H."/>
            <person name="Minakuchi Y."/>
            <person name="Suzuki M."/>
            <person name="Kawai-Toyooka H."/>
            <person name="Smith D.R."/>
            <person name="Sparks H."/>
            <person name="Anderson J."/>
            <person name="Bakaric R."/>
            <person name="Luria V."/>
            <person name="Karger A."/>
            <person name="Kirschner M.W."/>
            <person name="Durand P.M."/>
            <person name="Michod R.E."/>
            <person name="Nozaki H."/>
            <person name="Olson B.J."/>
        </authorList>
    </citation>
    <scope>NUCLEOTIDE SEQUENCE [LARGE SCALE GENOMIC DNA]</scope>
    <source>
        <strain evidence="4">NIES-2863</strain>
    </source>
</reference>
<organism evidence="3 4">
    <name type="scientific">Gonium pectorale</name>
    <name type="common">Green alga</name>
    <dbReference type="NCBI Taxonomy" id="33097"/>
    <lineage>
        <taxon>Eukaryota</taxon>
        <taxon>Viridiplantae</taxon>
        <taxon>Chlorophyta</taxon>
        <taxon>core chlorophytes</taxon>
        <taxon>Chlorophyceae</taxon>
        <taxon>CS clade</taxon>
        <taxon>Chlamydomonadales</taxon>
        <taxon>Volvocaceae</taxon>
        <taxon>Gonium</taxon>
    </lineage>
</organism>
<comment type="caution">
    <text evidence="3">The sequence shown here is derived from an EMBL/GenBank/DDBJ whole genome shotgun (WGS) entry which is preliminary data.</text>
</comment>